<dbReference type="Gene3D" id="1.25.40.550">
    <property type="entry name" value="Aar2, C-terminal domain-like"/>
    <property type="match status" value="1"/>
</dbReference>
<accession>A0A875S0T2</accession>
<dbReference type="Pfam" id="PF20981">
    <property type="entry name" value="AAR2_1st"/>
    <property type="match status" value="1"/>
</dbReference>
<evidence type="ECO:0000259" key="3">
    <source>
        <dbReference type="Pfam" id="PF20981"/>
    </source>
</evidence>
<feature type="domain" description="AAR2 C-terminal" evidence="2">
    <location>
        <begin position="196"/>
        <end position="313"/>
    </location>
</feature>
<dbReference type="AlphaFoldDB" id="A0A875S0T2"/>
<evidence type="ECO:0000259" key="2">
    <source>
        <dbReference type="Pfam" id="PF05282"/>
    </source>
</evidence>
<evidence type="ECO:0000313" key="5">
    <source>
        <dbReference type="Proteomes" id="UP000662931"/>
    </source>
</evidence>
<feature type="domain" description="AAR2 N-terminal" evidence="3">
    <location>
        <begin position="13"/>
        <end position="100"/>
    </location>
</feature>
<dbReference type="GeneID" id="62195747"/>
<comment type="similarity">
    <text evidence="1">Belongs to the AAR2 family.</text>
</comment>
<dbReference type="CDD" id="cd13778">
    <property type="entry name" value="Aar2_C"/>
    <property type="match status" value="1"/>
</dbReference>
<dbReference type="Proteomes" id="UP000662931">
    <property type="component" value="Chromosome 2"/>
</dbReference>
<dbReference type="InterPro" id="IPR038516">
    <property type="entry name" value="AAR2_N_sf"/>
</dbReference>
<keyword evidence="5" id="KW-1185">Reference proteome</keyword>
<dbReference type="GO" id="GO:0000244">
    <property type="term" value="P:spliceosomal tri-snRNP complex assembly"/>
    <property type="evidence" value="ECO:0007669"/>
    <property type="project" value="TreeGrafter"/>
</dbReference>
<dbReference type="RefSeq" id="XP_038778571.1">
    <property type="nucleotide sequence ID" value="XM_038922643.1"/>
</dbReference>
<dbReference type="EMBL" id="CP064813">
    <property type="protein sequence ID" value="QPG75006.1"/>
    <property type="molecule type" value="Genomic_DNA"/>
</dbReference>
<dbReference type="OrthoDB" id="3994353at2759"/>
<dbReference type="InterPro" id="IPR038514">
    <property type="entry name" value="AAR2_C_sf"/>
</dbReference>
<dbReference type="InterPro" id="IPR033648">
    <property type="entry name" value="AAR2_C"/>
</dbReference>
<dbReference type="CDD" id="cd13777">
    <property type="entry name" value="Aar2_N"/>
    <property type="match status" value="1"/>
</dbReference>
<reference evidence="4" key="1">
    <citation type="submission" date="2020-10" db="EMBL/GenBank/DDBJ databases">
        <authorList>
            <person name="Roach M.J.R."/>
        </authorList>
    </citation>
    <scope>NUCLEOTIDE SEQUENCE</scope>
    <source>
        <strain evidence="4">CBS 1945</strain>
    </source>
</reference>
<dbReference type="PANTHER" id="PTHR12689:SF4">
    <property type="entry name" value="PROTEIN AAR2 HOMOLOG"/>
    <property type="match status" value="1"/>
</dbReference>
<name>A0A875S0T2_EENNA</name>
<gene>
    <name evidence="4" type="ORF">FOA43_002346</name>
</gene>
<sequence>MNATISLNITDINFQVGIDFLFFDVKSYSRFKGIKLIPSGCHLLHITNVLTNTRIGRFVNFEKNDFVEMSFDPETETIELKTTDRITTDEQTYITKMVNYKSQSEAKAQIIQSRLLNVDYKKFIDNDKNQVTSNDPTPIESLKLDEEIMKKHRQDGRKDHKFVDKLLQDLEKLNSNQLKLSIIDGNDKRTFVRDGSKDRTKDYLDRTWLINKLHGGSFEGFIEEFKFCFLMTIIINNYGSYLQWKTLMDLFLNSIGILNHKTEESKELMEIIKIQLQVITSLRVGEEEEQPKGEFFQVDLSELHRSFKECLLNMDTVEDVGLKFRYNEIIGILNGLGLDVCDELSEE</sequence>
<proteinExistence type="inferred from homology"/>
<organism evidence="4 5">
    <name type="scientific">Eeniella nana</name>
    <name type="common">Yeast</name>
    <name type="synonym">Brettanomyces nanus</name>
    <dbReference type="NCBI Taxonomy" id="13502"/>
    <lineage>
        <taxon>Eukaryota</taxon>
        <taxon>Fungi</taxon>
        <taxon>Dikarya</taxon>
        <taxon>Ascomycota</taxon>
        <taxon>Saccharomycotina</taxon>
        <taxon>Pichiomycetes</taxon>
        <taxon>Pichiales</taxon>
        <taxon>Pichiaceae</taxon>
        <taxon>Brettanomyces</taxon>
    </lineage>
</organism>
<dbReference type="Pfam" id="PF05282">
    <property type="entry name" value="AAR2"/>
    <property type="match status" value="1"/>
</dbReference>
<dbReference type="PANTHER" id="PTHR12689">
    <property type="entry name" value="A1 CISTRON SPLICING FACTOR AAR2-RELATED"/>
    <property type="match status" value="1"/>
</dbReference>
<dbReference type="InterPro" id="IPR007946">
    <property type="entry name" value="AAR2"/>
</dbReference>
<protein>
    <submittedName>
        <fullName evidence="4">Uncharacterized protein</fullName>
    </submittedName>
</protein>
<dbReference type="KEGG" id="bnn:FOA43_002346"/>
<evidence type="ECO:0000256" key="1">
    <source>
        <dbReference type="ARBA" id="ARBA00006281"/>
    </source>
</evidence>
<dbReference type="Gene3D" id="2.60.34.20">
    <property type="match status" value="1"/>
</dbReference>
<dbReference type="InterPro" id="IPR033647">
    <property type="entry name" value="Aar2_N"/>
</dbReference>
<evidence type="ECO:0000313" key="4">
    <source>
        <dbReference type="EMBL" id="QPG75006.1"/>
    </source>
</evidence>